<dbReference type="GO" id="GO:0034039">
    <property type="term" value="F:8-oxo-7,8-dihydroguanine DNA N-glycosylase activity"/>
    <property type="evidence" value="ECO:0007669"/>
    <property type="project" value="TreeGrafter"/>
</dbReference>
<dbReference type="GO" id="GO:0006284">
    <property type="term" value="P:base-excision repair"/>
    <property type="evidence" value="ECO:0007669"/>
    <property type="project" value="InterPro"/>
</dbReference>
<dbReference type="CDD" id="cd00056">
    <property type="entry name" value="ENDO3c"/>
    <property type="match status" value="1"/>
</dbReference>
<dbReference type="SMART" id="SM00478">
    <property type="entry name" value="ENDO3c"/>
    <property type="match status" value="1"/>
</dbReference>
<sequence>MNYDVFNDLALFHHNILKWYEQYGRKFPWRESVHSHTNPKYYQDILEYDAMQLAHESQSVEYKQSYNISSSLDISQSILTQKQNYHNLEFSLNHQKKETTNNIQEFTTQRAYRVWVSEVMLQQTQTKRVLESYYFQFLKKFPSLSILALSTEENILKMWQGLGYYSRARNLHATAQKCLKYYNATLPNEVKALRKLPGIGDYTAGAIACFGYGQCVSFVDSNIARLLKRLFAIHVNQQNATLQKILNTLAHRILNIDESFKHNQAIIDIGAMICLPQNPKCSICPLFCFCLGKNTSTLLRDSKKISYQNKTINLLLISKNTWRGNQQTIEFALFQSSAKLYKNLYGFIEVSDDELNLFLEHLSSINMNYITDNISIQQEQNRFYQFSNQDSQSHIQYTNTLSFLGRFKHTYTKYRLEVKVYFCNFEHYRNNKINISILNLLESFLQNKIKNNAKQSEKHIFTFYSLSDIENLAVSSLTLKALQLYKNFIQHYAIS</sequence>
<dbReference type="Gene3D" id="1.10.1670.10">
    <property type="entry name" value="Helix-hairpin-Helix base-excision DNA repair enzymes (C-terminal)"/>
    <property type="match status" value="1"/>
</dbReference>
<evidence type="ECO:0000256" key="7">
    <source>
        <dbReference type="ARBA" id="ARBA00023004"/>
    </source>
</evidence>
<evidence type="ECO:0000256" key="4">
    <source>
        <dbReference type="ARBA" id="ARBA00022723"/>
    </source>
</evidence>
<reference evidence="12 13" key="1">
    <citation type="submission" date="2018-04" db="EMBL/GenBank/DDBJ databases">
        <title>Novel Campyloabacter and Helicobacter Species and Strains.</title>
        <authorList>
            <person name="Mannion A.J."/>
            <person name="Shen Z."/>
            <person name="Fox J.G."/>
        </authorList>
    </citation>
    <scope>NUCLEOTIDE SEQUENCE [LARGE SCALE GENOMIC DNA]</scope>
    <source>
        <strain evidence="12 13">MIT 17-337</strain>
    </source>
</reference>
<dbReference type="GO" id="GO:0032357">
    <property type="term" value="F:oxidized purine DNA binding"/>
    <property type="evidence" value="ECO:0007669"/>
    <property type="project" value="TreeGrafter"/>
</dbReference>
<dbReference type="RefSeq" id="WP_115543441.1">
    <property type="nucleotide sequence ID" value="NZ_NXLQ01000019.1"/>
</dbReference>
<comment type="similarity">
    <text evidence="3">Belongs to the Nth/MutY family.</text>
</comment>
<dbReference type="PANTHER" id="PTHR42944:SF1">
    <property type="entry name" value="ADENINE DNA GLYCOSYLASE"/>
    <property type="match status" value="1"/>
</dbReference>
<keyword evidence="6" id="KW-0378">Hydrolase</keyword>
<comment type="function">
    <text evidence="2">Adenine glycosylase active on G-A mispairs. MutY also corrects error-prone DNA synthesis past GO lesions which are due to the oxidatively damaged form of guanine: 7,8-dihydro-8-oxoguanine (8-oxo-dGTP).</text>
</comment>
<dbReference type="InterPro" id="IPR004036">
    <property type="entry name" value="Endonuclease-III-like_CS2"/>
</dbReference>
<keyword evidence="10" id="KW-0326">Glycosidase</keyword>
<keyword evidence="5" id="KW-0227">DNA damage</keyword>
<dbReference type="Proteomes" id="UP000256379">
    <property type="component" value="Unassembled WGS sequence"/>
</dbReference>
<dbReference type="InterPro" id="IPR023170">
    <property type="entry name" value="HhH_base_excis_C"/>
</dbReference>
<organism evidence="12 13">
    <name type="scientific">Helicobacter didelphidarum</name>
    <dbReference type="NCBI Taxonomy" id="2040648"/>
    <lineage>
        <taxon>Bacteria</taxon>
        <taxon>Pseudomonadati</taxon>
        <taxon>Campylobacterota</taxon>
        <taxon>Epsilonproteobacteria</taxon>
        <taxon>Campylobacterales</taxon>
        <taxon>Helicobacteraceae</taxon>
        <taxon>Helicobacter</taxon>
    </lineage>
</organism>
<evidence type="ECO:0000256" key="6">
    <source>
        <dbReference type="ARBA" id="ARBA00022801"/>
    </source>
</evidence>
<dbReference type="InterPro" id="IPR011257">
    <property type="entry name" value="DNA_glycosylase"/>
</dbReference>
<name>A0A3D8IH28_9HELI</name>
<gene>
    <name evidence="12" type="ORF">CQA53_07760</name>
</gene>
<keyword evidence="9" id="KW-0234">DNA repair</keyword>
<dbReference type="GO" id="GO:0046872">
    <property type="term" value="F:metal ion binding"/>
    <property type="evidence" value="ECO:0007669"/>
    <property type="project" value="UniProtKB-KW"/>
</dbReference>
<comment type="caution">
    <text evidence="12">The sequence shown here is derived from an EMBL/GenBank/DDBJ whole genome shotgun (WGS) entry which is preliminary data.</text>
</comment>
<dbReference type="GO" id="GO:0051536">
    <property type="term" value="F:iron-sulfur cluster binding"/>
    <property type="evidence" value="ECO:0007669"/>
    <property type="project" value="UniProtKB-KW"/>
</dbReference>
<dbReference type="PANTHER" id="PTHR42944">
    <property type="entry name" value="ADENINE DNA GLYCOSYLASE"/>
    <property type="match status" value="1"/>
</dbReference>
<dbReference type="Pfam" id="PF00730">
    <property type="entry name" value="HhH-GPD"/>
    <property type="match status" value="1"/>
</dbReference>
<evidence type="ECO:0000256" key="10">
    <source>
        <dbReference type="ARBA" id="ARBA00023295"/>
    </source>
</evidence>
<comment type="cofactor">
    <cofactor evidence="1">
        <name>[4Fe-4S] cluster</name>
        <dbReference type="ChEBI" id="CHEBI:49883"/>
    </cofactor>
</comment>
<accession>A0A3D8IH28</accession>
<dbReference type="OrthoDB" id="9802365at2"/>
<evidence type="ECO:0000313" key="12">
    <source>
        <dbReference type="EMBL" id="RDU64216.1"/>
    </source>
</evidence>
<dbReference type="AlphaFoldDB" id="A0A3D8IH28"/>
<evidence type="ECO:0000256" key="9">
    <source>
        <dbReference type="ARBA" id="ARBA00023204"/>
    </source>
</evidence>
<evidence type="ECO:0000256" key="1">
    <source>
        <dbReference type="ARBA" id="ARBA00001966"/>
    </source>
</evidence>
<evidence type="ECO:0000256" key="3">
    <source>
        <dbReference type="ARBA" id="ARBA00008343"/>
    </source>
</evidence>
<dbReference type="InterPro" id="IPR004035">
    <property type="entry name" value="Endouclease-III_FeS-bd_BS"/>
</dbReference>
<keyword evidence="7" id="KW-0408">Iron</keyword>
<keyword evidence="13" id="KW-1185">Reference proteome</keyword>
<evidence type="ECO:0000256" key="5">
    <source>
        <dbReference type="ARBA" id="ARBA00022763"/>
    </source>
</evidence>
<dbReference type="InterPro" id="IPR044298">
    <property type="entry name" value="MIG/MutY"/>
</dbReference>
<dbReference type="GO" id="GO:0006298">
    <property type="term" value="P:mismatch repair"/>
    <property type="evidence" value="ECO:0007669"/>
    <property type="project" value="TreeGrafter"/>
</dbReference>
<evidence type="ECO:0000256" key="2">
    <source>
        <dbReference type="ARBA" id="ARBA00002933"/>
    </source>
</evidence>
<dbReference type="EMBL" id="NXLQ01000019">
    <property type="protein sequence ID" value="RDU64216.1"/>
    <property type="molecule type" value="Genomic_DNA"/>
</dbReference>
<dbReference type="PROSITE" id="PS01155">
    <property type="entry name" value="ENDONUCLEASE_III_2"/>
    <property type="match status" value="1"/>
</dbReference>
<evidence type="ECO:0000256" key="8">
    <source>
        <dbReference type="ARBA" id="ARBA00023014"/>
    </source>
</evidence>
<feature type="domain" description="HhH-GPD" evidence="11">
    <location>
        <begin position="120"/>
        <end position="272"/>
    </location>
</feature>
<dbReference type="SUPFAM" id="SSF48150">
    <property type="entry name" value="DNA-glycosylase"/>
    <property type="match status" value="1"/>
</dbReference>
<evidence type="ECO:0000259" key="11">
    <source>
        <dbReference type="SMART" id="SM00478"/>
    </source>
</evidence>
<dbReference type="InterPro" id="IPR003265">
    <property type="entry name" value="HhH-GPD_domain"/>
</dbReference>
<dbReference type="GO" id="GO:0035485">
    <property type="term" value="F:adenine/guanine mispair binding"/>
    <property type="evidence" value="ECO:0007669"/>
    <property type="project" value="TreeGrafter"/>
</dbReference>
<evidence type="ECO:0000313" key="13">
    <source>
        <dbReference type="Proteomes" id="UP000256379"/>
    </source>
</evidence>
<dbReference type="GO" id="GO:0000701">
    <property type="term" value="F:purine-specific mismatch base pair DNA N-glycosylase activity"/>
    <property type="evidence" value="ECO:0007669"/>
    <property type="project" value="TreeGrafter"/>
</dbReference>
<dbReference type="Gene3D" id="1.10.340.30">
    <property type="entry name" value="Hypothetical protein, domain 2"/>
    <property type="match status" value="1"/>
</dbReference>
<protein>
    <recommendedName>
        <fullName evidence="11">HhH-GPD domain-containing protein</fullName>
    </recommendedName>
</protein>
<keyword evidence="8" id="KW-0411">Iron-sulfur</keyword>
<keyword evidence="4" id="KW-0479">Metal-binding</keyword>
<dbReference type="PROSITE" id="PS00764">
    <property type="entry name" value="ENDONUCLEASE_III_1"/>
    <property type="match status" value="1"/>
</dbReference>
<proteinExistence type="inferred from homology"/>